<evidence type="ECO:0000313" key="2">
    <source>
        <dbReference type="Proteomes" id="UP000324800"/>
    </source>
</evidence>
<protein>
    <submittedName>
        <fullName evidence="1">Uncharacterized protein</fullName>
    </submittedName>
</protein>
<accession>A0A5J4SQ91</accession>
<dbReference type="Proteomes" id="UP000324800">
    <property type="component" value="Unassembled WGS sequence"/>
</dbReference>
<organism evidence="1 2">
    <name type="scientific">Streblomastix strix</name>
    <dbReference type="NCBI Taxonomy" id="222440"/>
    <lineage>
        <taxon>Eukaryota</taxon>
        <taxon>Metamonada</taxon>
        <taxon>Preaxostyla</taxon>
        <taxon>Oxymonadida</taxon>
        <taxon>Streblomastigidae</taxon>
        <taxon>Streblomastix</taxon>
    </lineage>
</organism>
<reference evidence="1 2" key="1">
    <citation type="submission" date="2019-03" db="EMBL/GenBank/DDBJ databases">
        <title>Single cell metagenomics reveals metabolic interactions within the superorganism composed of flagellate Streblomastix strix and complex community of Bacteroidetes bacteria on its surface.</title>
        <authorList>
            <person name="Treitli S.C."/>
            <person name="Kolisko M."/>
            <person name="Husnik F."/>
            <person name="Keeling P."/>
            <person name="Hampl V."/>
        </authorList>
    </citation>
    <scope>NUCLEOTIDE SEQUENCE [LARGE SCALE GENOMIC DNA]</scope>
    <source>
        <strain evidence="1">ST1C</strain>
    </source>
</reference>
<feature type="non-terminal residue" evidence="1">
    <location>
        <position position="1"/>
    </location>
</feature>
<proteinExistence type="predicted"/>
<evidence type="ECO:0000313" key="1">
    <source>
        <dbReference type="EMBL" id="KAA6347992.1"/>
    </source>
</evidence>
<dbReference type="AlphaFoldDB" id="A0A5J4SQ91"/>
<name>A0A5J4SQ91_9EUKA</name>
<sequence length="54" mass="6552">YRYPLTGKAIPELQKYIKRRERLRELVAKSQAILTKRKKRDIKITIELLKELNQ</sequence>
<gene>
    <name evidence="1" type="ORF">EZS28_051996</name>
</gene>
<comment type="caution">
    <text evidence="1">The sequence shown here is derived from an EMBL/GenBank/DDBJ whole genome shotgun (WGS) entry which is preliminary data.</text>
</comment>
<dbReference type="EMBL" id="SNRW01039960">
    <property type="protein sequence ID" value="KAA6347992.1"/>
    <property type="molecule type" value="Genomic_DNA"/>
</dbReference>